<protein>
    <submittedName>
        <fullName evidence="8">Uncharacterized protein</fullName>
    </submittedName>
</protein>
<dbReference type="Pfam" id="PF01496">
    <property type="entry name" value="V_ATPase_I"/>
    <property type="match status" value="1"/>
</dbReference>
<keyword evidence="7" id="KW-0472">Membrane</keyword>
<comment type="subcellular location">
    <subcellularLocation>
        <location evidence="1">Membrane</location>
        <topology evidence="1">Multi-pass membrane protein</topology>
    </subcellularLocation>
</comment>
<evidence type="ECO:0000256" key="3">
    <source>
        <dbReference type="ARBA" id="ARBA00022448"/>
    </source>
</evidence>
<evidence type="ECO:0000256" key="5">
    <source>
        <dbReference type="ARBA" id="ARBA00022989"/>
    </source>
</evidence>
<evidence type="ECO:0000256" key="7">
    <source>
        <dbReference type="ARBA" id="ARBA00023136"/>
    </source>
</evidence>
<dbReference type="EnsemblPlants" id="LPERR05G08820.2">
    <property type="protein sequence ID" value="LPERR05G08820.2"/>
    <property type="gene ID" value="LPERR05G08820"/>
</dbReference>
<dbReference type="Gramene" id="LPERR05G08820.2">
    <property type="protein sequence ID" value="LPERR05G08820.2"/>
    <property type="gene ID" value="LPERR05G08820"/>
</dbReference>
<dbReference type="AlphaFoldDB" id="A0A0D9WEY6"/>
<keyword evidence="5" id="KW-1133">Transmembrane helix</keyword>
<accession>A0A0D9WEY6</accession>
<dbReference type="GO" id="GO:0046961">
    <property type="term" value="F:proton-transporting ATPase activity, rotational mechanism"/>
    <property type="evidence" value="ECO:0007669"/>
    <property type="project" value="InterPro"/>
</dbReference>
<evidence type="ECO:0000313" key="9">
    <source>
        <dbReference type="Proteomes" id="UP000032180"/>
    </source>
</evidence>
<reference evidence="9" key="2">
    <citation type="submission" date="2013-12" db="EMBL/GenBank/DDBJ databases">
        <authorList>
            <person name="Yu Y."/>
            <person name="Lee S."/>
            <person name="de Baynast K."/>
            <person name="Wissotski M."/>
            <person name="Liu L."/>
            <person name="Talag J."/>
            <person name="Goicoechea J."/>
            <person name="Angelova A."/>
            <person name="Jetty R."/>
            <person name="Kudrna D."/>
            <person name="Golser W."/>
            <person name="Rivera L."/>
            <person name="Zhang J."/>
            <person name="Wing R."/>
        </authorList>
    </citation>
    <scope>NUCLEOTIDE SEQUENCE</scope>
</reference>
<keyword evidence="9" id="KW-1185">Reference proteome</keyword>
<organism evidence="8 9">
    <name type="scientific">Leersia perrieri</name>
    <dbReference type="NCBI Taxonomy" id="77586"/>
    <lineage>
        <taxon>Eukaryota</taxon>
        <taxon>Viridiplantae</taxon>
        <taxon>Streptophyta</taxon>
        <taxon>Embryophyta</taxon>
        <taxon>Tracheophyta</taxon>
        <taxon>Spermatophyta</taxon>
        <taxon>Magnoliopsida</taxon>
        <taxon>Liliopsida</taxon>
        <taxon>Poales</taxon>
        <taxon>Poaceae</taxon>
        <taxon>BOP clade</taxon>
        <taxon>Oryzoideae</taxon>
        <taxon>Oryzeae</taxon>
        <taxon>Oryzinae</taxon>
        <taxon>Leersia</taxon>
    </lineage>
</organism>
<keyword evidence="4" id="KW-0812">Transmembrane</keyword>
<dbReference type="GO" id="GO:0033179">
    <property type="term" value="C:proton-transporting V-type ATPase, V0 domain"/>
    <property type="evidence" value="ECO:0007669"/>
    <property type="project" value="InterPro"/>
</dbReference>
<reference evidence="8 9" key="1">
    <citation type="submission" date="2012-08" db="EMBL/GenBank/DDBJ databases">
        <title>Oryza genome evolution.</title>
        <authorList>
            <person name="Wing R.A."/>
        </authorList>
    </citation>
    <scope>NUCLEOTIDE SEQUENCE</scope>
</reference>
<name>A0A0D9WEY6_9ORYZ</name>
<reference evidence="8" key="3">
    <citation type="submission" date="2015-04" db="UniProtKB">
        <authorList>
            <consortium name="EnsemblPlants"/>
        </authorList>
    </citation>
    <scope>IDENTIFICATION</scope>
</reference>
<evidence type="ECO:0000256" key="4">
    <source>
        <dbReference type="ARBA" id="ARBA00022692"/>
    </source>
</evidence>
<dbReference type="Proteomes" id="UP000032180">
    <property type="component" value="Chromosome 5"/>
</dbReference>
<comment type="similarity">
    <text evidence="2">Belongs to the V-ATPase 116 kDa subunit family.</text>
</comment>
<evidence type="ECO:0000256" key="1">
    <source>
        <dbReference type="ARBA" id="ARBA00004141"/>
    </source>
</evidence>
<evidence type="ECO:0000313" key="8">
    <source>
        <dbReference type="EnsemblPlants" id="LPERR05G08820.2"/>
    </source>
</evidence>
<keyword evidence="6" id="KW-0406">Ion transport</keyword>
<evidence type="ECO:0000256" key="6">
    <source>
        <dbReference type="ARBA" id="ARBA00023065"/>
    </source>
</evidence>
<proteinExistence type="inferred from homology"/>
<sequence length="207" mass="23330">MVVFQFSSGERQRRRQAVPFFPAVKRCAEMSRKLGFFSNQINKAGVKSSVRPGKAAMQPAIDLEELEAKLGQHENDLLEMNTNSEKLLQTWCNAGEGISDDNDASASSSQVVYLFGGGLEGRKWKAAMRLHKGADFQSWDEEEKSLRYTIALKTKELEHAENERVIFLCNPNLLVLSSYVMYGRNYQRRKKGNAVAQSTAREGRVCC</sequence>
<keyword evidence="3" id="KW-0813">Transport</keyword>
<evidence type="ECO:0000256" key="2">
    <source>
        <dbReference type="ARBA" id="ARBA00009904"/>
    </source>
</evidence>
<dbReference type="InterPro" id="IPR002490">
    <property type="entry name" value="V-ATPase_116kDa_su"/>
</dbReference>